<dbReference type="Proteomes" id="UP000233387">
    <property type="component" value="Unassembled WGS sequence"/>
</dbReference>
<evidence type="ECO:0000313" key="2">
    <source>
        <dbReference type="Proteomes" id="UP000233387"/>
    </source>
</evidence>
<dbReference type="Gene3D" id="3.30.420.40">
    <property type="match status" value="2"/>
</dbReference>
<dbReference type="InterPro" id="IPR052519">
    <property type="entry name" value="Euk-type_GlcNAc_Kinase"/>
</dbReference>
<proteinExistence type="predicted"/>
<dbReference type="EMBL" id="NKXO01000022">
    <property type="protein sequence ID" value="PKQ68914.1"/>
    <property type="molecule type" value="Genomic_DNA"/>
</dbReference>
<accession>A0A2N3IF03</accession>
<dbReference type="OrthoDB" id="871343at2"/>
<reference evidence="1 2" key="1">
    <citation type="submission" date="2017-06" db="EMBL/GenBank/DDBJ databases">
        <title>Raineya orbicola gen. nov., sp. nov. a slightly thermophilic bacterium of the phylum Bacteroidetes and the description of Raineyaceae fam. nov.</title>
        <authorList>
            <person name="Albuquerque L."/>
            <person name="Polonia A.R.M."/>
            <person name="Barroso C."/>
            <person name="Froufe H.J.C."/>
            <person name="Lage O."/>
            <person name="Lobo-Da-Cunha A."/>
            <person name="Egas C."/>
            <person name="Da Costa M.S."/>
        </authorList>
    </citation>
    <scope>NUCLEOTIDE SEQUENCE [LARGE SCALE GENOMIC DNA]</scope>
    <source>
        <strain evidence="1 2">SPSPC-11</strain>
    </source>
</reference>
<evidence type="ECO:0000313" key="1">
    <source>
        <dbReference type="EMBL" id="PKQ68914.1"/>
    </source>
</evidence>
<dbReference type="AlphaFoldDB" id="A0A2N3IF03"/>
<keyword evidence="2" id="KW-1185">Reference proteome</keyword>
<dbReference type="CDD" id="cd24079">
    <property type="entry name" value="ASKHA_NBD_PG1100-like"/>
    <property type="match status" value="1"/>
</dbReference>
<dbReference type="PANTHER" id="PTHR43190">
    <property type="entry name" value="N-ACETYL-D-GLUCOSAMINE KINASE"/>
    <property type="match status" value="1"/>
</dbReference>
<dbReference type="InterPro" id="IPR043129">
    <property type="entry name" value="ATPase_NBD"/>
</dbReference>
<dbReference type="Gene3D" id="1.10.720.160">
    <property type="match status" value="1"/>
</dbReference>
<name>A0A2N3IF03_9BACT</name>
<organism evidence="1 2">
    <name type="scientific">Raineya orbicola</name>
    <dbReference type="NCBI Taxonomy" id="2016530"/>
    <lineage>
        <taxon>Bacteria</taxon>
        <taxon>Pseudomonadati</taxon>
        <taxon>Bacteroidota</taxon>
        <taxon>Cytophagia</taxon>
        <taxon>Cytophagales</taxon>
        <taxon>Raineyaceae</taxon>
        <taxon>Raineya</taxon>
    </lineage>
</organism>
<dbReference type="PANTHER" id="PTHR43190:SF3">
    <property type="entry name" value="N-ACETYL-D-GLUCOSAMINE KINASE"/>
    <property type="match status" value="1"/>
</dbReference>
<sequence length="286" mass="32193">MIYLIADSGSSKTDWAILSQNQLQEQFQSIGINPYFWTAEQIIEEIWANVAPHVSEQEVAKIFFYGAGCSTDEKKQILNFALHKVFPNAQIVVEHDLLAAARALCGRNAGIACILGTGSNACVFDGFQITAQPINLGFWLGDEGSGGYIGKKLLKAFLHQEMPADLYQKLKQTYLIDVADILENAYQKPFPNRYFASFAPFALQNAKHPFIENLLYKGFEEFLIKYVGKLPQVEQLPIHFVGSIAVVFEHLLQECLQKRGWKLGRILKSPMEGLINYHFSNGYHSP</sequence>
<gene>
    <name evidence="1" type="ORF">Rain11_1569</name>
</gene>
<dbReference type="SUPFAM" id="SSF53067">
    <property type="entry name" value="Actin-like ATPase domain"/>
    <property type="match status" value="2"/>
</dbReference>
<dbReference type="RefSeq" id="WP_101358838.1">
    <property type="nucleotide sequence ID" value="NZ_NKXO01000022.1"/>
</dbReference>
<comment type="caution">
    <text evidence="1">The sequence shown here is derived from an EMBL/GenBank/DDBJ whole genome shotgun (WGS) entry which is preliminary data.</text>
</comment>
<protein>
    <submittedName>
        <fullName evidence="1">BadF/BadG/BcrA/BcrD ATPase family</fullName>
    </submittedName>
</protein>